<dbReference type="PANTHER" id="PTHR47338:SF20">
    <property type="entry name" value="ZN(II)2CYS6 TRANSCRIPTION FACTOR (EUROFUNG)"/>
    <property type="match status" value="1"/>
</dbReference>
<dbReference type="PROSITE" id="PS00463">
    <property type="entry name" value="ZN2_CY6_FUNGAL_1"/>
    <property type="match status" value="1"/>
</dbReference>
<dbReference type="GO" id="GO:0000981">
    <property type="term" value="F:DNA-binding transcription factor activity, RNA polymerase II-specific"/>
    <property type="evidence" value="ECO:0007669"/>
    <property type="project" value="InterPro"/>
</dbReference>
<protein>
    <recommendedName>
        <fullName evidence="6">Zn(2)-C6 fungal-type domain-containing protein</fullName>
    </recommendedName>
</protein>
<evidence type="ECO:0000256" key="3">
    <source>
        <dbReference type="ARBA" id="ARBA00023015"/>
    </source>
</evidence>
<dbReference type="CDD" id="cd12148">
    <property type="entry name" value="fungal_TF_MHR"/>
    <property type="match status" value="1"/>
</dbReference>
<reference evidence="8" key="5">
    <citation type="submission" date="2018-04" db="UniProtKB">
        <authorList>
            <consortium name="EnsemblFungi"/>
        </authorList>
    </citation>
    <scope>IDENTIFICATION</scope>
    <source>
        <strain evidence="8">R3-111a-1</strain>
    </source>
</reference>
<dbReference type="SMART" id="SM00066">
    <property type="entry name" value="GAL4"/>
    <property type="match status" value="1"/>
</dbReference>
<dbReference type="VEuPathDB" id="FungiDB:GGTG_11264"/>
<dbReference type="OrthoDB" id="3862662at2759"/>
<evidence type="ECO:0000256" key="2">
    <source>
        <dbReference type="ARBA" id="ARBA00022723"/>
    </source>
</evidence>
<dbReference type="eggNOG" id="ENOG502SID0">
    <property type="taxonomic scope" value="Eukaryota"/>
</dbReference>
<sequence>MSDPEQPQNLARQACATCRRQRRKCTRQLPSCQLCLKSRRVCEYPSEVDSPQSAVSGSHLPLRDPAVALFFLDSYMFRRRNTVTKTPRIQPPHEIVELVENKADVQLSVQIYFAEVHPLFPIVSKLKLLQDLAAASFQPPKADTQVLLVAIRLSCQSLEGYSTGEATQASLYWKTKRALSCLEANGILSIRLLQALLLVTYYEISNAIYPSAFMSVAMCARVGQAIGIHDHTRAPQMLPVRTSLVEHEEARRTWWGIIVLDRYITIGPEYRPFSCLGPSPDALLPMDEGSWESGEPRIRPSLAVSAAVDNSACPFARTCQAASLLSRVLLHINHRPDDYDAYYAESLMLARAATAFALAVAHEAGALGDPQLAPLLPALGLAYSTQLALFDAHSCAECLSFEGNVGSPGQLEMQQVALEGLLALSPRVASLARRIVGMLGHGGGVRAVSPLVLDCLYQTAKQQAWYFRETSKREVFDDYTTVREALAAAGHTQIRANEYLVILDGDDLRLEGYAP</sequence>
<dbReference type="PROSITE" id="PS50048">
    <property type="entry name" value="ZN2_CY6_FUNGAL_2"/>
    <property type="match status" value="1"/>
</dbReference>
<evidence type="ECO:0000313" key="9">
    <source>
        <dbReference type="Proteomes" id="UP000006039"/>
    </source>
</evidence>
<dbReference type="GeneID" id="20351722"/>
<reference evidence="8" key="4">
    <citation type="journal article" date="2015" name="G3 (Bethesda)">
        <title>Genome sequences of three phytopathogenic species of the Magnaporthaceae family of fungi.</title>
        <authorList>
            <person name="Okagaki L.H."/>
            <person name="Nunes C.C."/>
            <person name="Sailsbery J."/>
            <person name="Clay B."/>
            <person name="Brown D."/>
            <person name="John T."/>
            <person name="Oh Y."/>
            <person name="Young N."/>
            <person name="Fitzgerald M."/>
            <person name="Haas B.J."/>
            <person name="Zeng Q."/>
            <person name="Young S."/>
            <person name="Adiconis X."/>
            <person name="Fan L."/>
            <person name="Levin J.Z."/>
            <person name="Mitchell T.K."/>
            <person name="Okubara P.A."/>
            <person name="Farman M.L."/>
            <person name="Kohn L.M."/>
            <person name="Birren B."/>
            <person name="Ma L.-J."/>
            <person name="Dean R.A."/>
        </authorList>
    </citation>
    <scope>NUCLEOTIDE SEQUENCE</scope>
    <source>
        <strain evidence="8">R3-111a-1</strain>
    </source>
</reference>
<dbReference type="CDD" id="cd00067">
    <property type="entry name" value="GAL4"/>
    <property type="match status" value="1"/>
</dbReference>
<reference evidence="7" key="3">
    <citation type="submission" date="2010-09" db="EMBL/GenBank/DDBJ databases">
        <title>Annotation of Gaeumannomyces graminis var. tritici R3-111a-1.</title>
        <authorList>
            <consortium name="The Broad Institute Genome Sequencing Platform"/>
            <person name="Ma L.-J."/>
            <person name="Dead R."/>
            <person name="Young S.K."/>
            <person name="Zeng Q."/>
            <person name="Gargeya S."/>
            <person name="Fitzgerald M."/>
            <person name="Haas B."/>
            <person name="Abouelleil A."/>
            <person name="Alvarado L."/>
            <person name="Arachchi H.M."/>
            <person name="Berlin A."/>
            <person name="Brown A."/>
            <person name="Chapman S.B."/>
            <person name="Chen Z."/>
            <person name="Dunbar C."/>
            <person name="Freedman E."/>
            <person name="Gearin G."/>
            <person name="Gellesch M."/>
            <person name="Goldberg J."/>
            <person name="Griggs A."/>
            <person name="Gujja S."/>
            <person name="Heiman D."/>
            <person name="Howarth C."/>
            <person name="Larson L."/>
            <person name="Lui A."/>
            <person name="MacDonald P.J.P."/>
            <person name="Mehta T."/>
            <person name="Montmayeur A."/>
            <person name="Murphy C."/>
            <person name="Neiman D."/>
            <person name="Pearson M."/>
            <person name="Priest M."/>
            <person name="Roberts A."/>
            <person name="Saif S."/>
            <person name="Shea T."/>
            <person name="Shenoy N."/>
            <person name="Sisk P."/>
            <person name="Stolte C."/>
            <person name="Sykes S."/>
            <person name="Yandava C."/>
            <person name="Wortman J."/>
            <person name="Nusbaum C."/>
            <person name="Birren B."/>
        </authorList>
    </citation>
    <scope>NUCLEOTIDE SEQUENCE</scope>
    <source>
        <strain evidence="7">R3-111a-1</strain>
    </source>
</reference>
<dbReference type="AlphaFoldDB" id="J3PCP6"/>
<dbReference type="SUPFAM" id="SSF57701">
    <property type="entry name" value="Zn2/Cys6 DNA-binding domain"/>
    <property type="match status" value="1"/>
</dbReference>
<dbReference type="GO" id="GO:0005634">
    <property type="term" value="C:nucleus"/>
    <property type="evidence" value="ECO:0007669"/>
    <property type="project" value="UniProtKB-SubCell"/>
</dbReference>
<keyword evidence="5" id="KW-0539">Nucleus</keyword>
<dbReference type="GO" id="GO:0008270">
    <property type="term" value="F:zinc ion binding"/>
    <property type="evidence" value="ECO:0007669"/>
    <property type="project" value="InterPro"/>
</dbReference>
<dbReference type="Proteomes" id="UP000006039">
    <property type="component" value="Unassembled WGS sequence"/>
</dbReference>
<dbReference type="InterPro" id="IPR001138">
    <property type="entry name" value="Zn2Cys6_DnaBD"/>
</dbReference>
<dbReference type="InterPro" id="IPR050815">
    <property type="entry name" value="TF_fung"/>
</dbReference>
<evidence type="ECO:0000259" key="6">
    <source>
        <dbReference type="PROSITE" id="PS50048"/>
    </source>
</evidence>
<evidence type="ECO:0000256" key="4">
    <source>
        <dbReference type="ARBA" id="ARBA00023163"/>
    </source>
</evidence>
<dbReference type="Gene3D" id="4.10.240.10">
    <property type="entry name" value="Zn(2)-C6 fungal-type DNA-binding domain"/>
    <property type="match status" value="1"/>
</dbReference>
<dbReference type="InterPro" id="IPR036864">
    <property type="entry name" value="Zn2-C6_fun-type_DNA-bd_sf"/>
</dbReference>
<organism evidence="7">
    <name type="scientific">Gaeumannomyces tritici (strain R3-111a-1)</name>
    <name type="common">Wheat and barley take-all root rot fungus</name>
    <name type="synonym">Gaeumannomyces graminis var. tritici</name>
    <dbReference type="NCBI Taxonomy" id="644352"/>
    <lineage>
        <taxon>Eukaryota</taxon>
        <taxon>Fungi</taxon>
        <taxon>Dikarya</taxon>
        <taxon>Ascomycota</taxon>
        <taxon>Pezizomycotina</taxon>
        <taxon>Sordariomycetes</taxon>
        <taxon>Sordariomycetidae</taxon>
        <taxon>Magnaporthales</taxon>
        <taxon>Magnaporthaceae</taxon>
        <taxon>Gaeumannomyces</taxon>
    </lineage>
</organism>
<dbReference type="InterPro" id="IPR007219">
    <property type="entry name" value="XnlR_reg_dom"/>
</dbReference>
<keyword evidence="9" id="KW-1185">Reference proteome</keyword>
<comment type="subcellular location">
    <subcellularLocation>
        <location evidence="1">Nucleus</location>
    </subcellularLocation>
</comment>
<evidence type="ECO:0000313" key="7">
    <source>
        <dbReference type="EMBL" id="EJT72016.1"/>
    </source>
</evidence>
<dbReference type="RefSeq" id="XP_009227413.1">
    <property type="nucleotide sequence ID" value="XM_009229149.1"/>
</dbReference>
<dbReference type="GO" id="GO:0006351">
    <property type="term" value="P:DNA-templated transcription"/>
    <property type="evidence" value="ECO:0007669"/>
    <property type="project" value="InterPro"/>
</dbReference>
<evidence type="ECO:0000313" key="8">
    <source>
        <dbReference type="EnsemblFungi" id="EJT72016"/>
    </source>
</evidence>
<keyword evidence="2" id="KW-0479">Metal-binding</keyword>
<reference evidence="7" key="2">
    <citation type="submission" date="2010-07" db="EMBL/GenBank/DDBJ databases">
        <authorList>
            <consortium name="The Broad Institute Genome Sequencing Platform"/>
            <consortium name="Broad Institute Genome Sequencing Center for Infectious Disease"/>
            <person name="Ma L.-J."/>
            <person name="Dead R."/>
            <person name="Young S."/>
            <person name="Zeng Q."/>
            <person name="Koehrsen M."/>
            <person name="Alvarado L."/>
            <person name="Berlin A."/>
            <person name="Chapman S.B."/>
            <person name="Chen Z."/>
            <person name="Freedman E."/>
            <person name="Gellesch M."/>
            <person name="Goldberg J."/>
            <person name="Griggs A."/>
            <person name="Gujja S."/>
            <person name="Heilman E.R."/>
            <person name="Heiman D."/>
            <person name="Hepburn T."/>
            <person name="Howarth C."/>
            <person name="Jen D."/>
            <person name="Larson L."/>
            <person name="Mehta T."/>
            <person name="Neiman D."/>
            <person name="Pearson M."/>
            <person name="Roberts A."/>
            <person name="Saif S."/>
            <person name="Shea T."/>
            <person name="Shenoy N."/>
            <person name="Sisk P."/>
            <person name="Stolte C."/>
            <person name="Sykes S."/>
            <person name="Walk T."/>
            <person name="White J."/>
            <person name="Yandava C."/>
            <person name="Haas B."/>
            <person name="Nusbaum C."/>
            <person name="Birren B."/>
        </authorList>
    </citation>
    <scope>NUCLEOTIDE SEQUENCE</scope>
    <source>
        <strain evidence="7">R3-111a-1</strain>
    </source>
</reference>
<dbReference type="Pfam" id="PF04082">
    <property type="entry name" value="Fungal_trans"/>
    <property type="match status" value="1"/>
</dbReference>
<dbReference type="Pfam" id="PF00172">
    <property type="entry name" value="Zn_clus"/>
    <property type="match status" value="1"/>
</dbReference>
<dbReference type="PANTHER" id="PTHR47338">
    <property type="entry name" value="ZN(II)2CYS6 TRANSCRIPTION FACTOR (EUROFUNG)-RELATED"/>
    <property type="match status" value="1"/>
</dbReference>
<name>J3PCP6_GAET3</name>
<accession>J3PCP6</accession>
<proteinExistence type="predicted"/>
<dbReference type="EnsemblFungi" id="EJT72016">
    <property type="protein sequence ID" value="EJT72016"/>
    <property type="gene ID" value="GGTG_11264"/>
</dbReference>
<keyword evidence="4" id="KW-0804">Transcription</keyword>
<gene>
    <name evidence="8" type="primary">20351722</name>
    <name evidence="7" type="ORF">GGTG_11264</name>
</gene>
<dbReference type="GO" id="GO:0003677">
    <property type="term" value="F:DNA binding"/>
    <property type="evidence" value="ECO:0007669"/>
    <property type="project" value="InterPro"/>
</dbReference>
<dbReference type="STRING" id="644352.J3PCP6"/>
<dbReference type="EMBL" id="GL385400">
    <property type="protein sequence ID" value="EJT72016.1"/>
    <property type="molecule type" value="Genomic_DNA"/>
</dbReference>
<reference evidence="9" key="1">
    <citation type="submission" date="2010-07" db="EMBL/GenBank/DDBJ databases">
        <title>The genome sequence of Gaeumannomyces graminis var. tritici strain R3-111a-1.</title>
        <authorList>
            <consortium name="The Broad Institute Genome Sequencing Platform"/>
            <person name="Ma L.-J."/>
            <person name="Dead R."/>
            <person name="Young S."/>
            <person name="Zeng Q."/>
            <person name="Koehrsen M."/>
            <person name="Alvarado L."/>
            <person name="Berlin A."/>
            <person name="Chapman S.B."/>
            <person name="Chen Z."/>
            <person name="Freedman E."/>
            <person name="Gellesch M."/>
            <person name="Goldberg J."/>
            <person name="Griggs A."/>
            <person name="Gujja S."/>
            <person name="Heilman E.R."/>
            <person name="Heiman D."/>
            <person name="Hepburn T."/>
            <person name="Howarth C."/>
            <person name="Jen D."/>
            <person name="Larson L."/>
            <person name="Mehta T."/>
            <person name="Neiman D."/>
            <person name="Pearson M."/>
            <person name="Roberts A."/>
            <person name="Saif S."/>
            <person name="Shea T."/>
            <person name="Shenoy N."/>
            <person name="Sisk P."/>
            <person name="Stolte C."/>
            <person name="Sykes S."/>
            <person name="Walk T."/>
            <person name="White J."/>
            <person name="Yandava C."/>
            <person name="Haas B."/>
            <person name="Nusbaum C."/>
            <person name="Birren B."/>
        </authorList>
    </citation>
    <scope>NUCLEOTIDE SEQUENCE [LARGE SCALE GENOMIC DNA]</scope>
    <source>
        <strain evidence="9">R3-111a-1</strain>
    </source>
</reference>
<keyword evidence="3" id="KW-0805">Transcription regulation</keyword>
<feature type="domain" description="Zn(2)-C6 fungal-type" evidence="6">
    <location>
        <begin position="14"/>
        <end position="44"/>
    </location>
</feature>
<evidence type="ECO:0000256" key="1">
    <source>
        <dbReference type="ARBA" id="ARBA00004123"/>
    </source>
</evidence>
<evidence type="ECO:0000256" key="5">
    <source>
        <dbReference type="ARBA" id="ARBA00023242"/>
    </source>
</evidence>
<dbReference type="HOGENOM" id="CLU_023880_2_0_1"/>